<dbReference type="AlphaFoldDB" id="A0AAV4MWS0"/>
<dbReference type="EMBL" id="BPLR01002583">
    <property type="protein sequence ID" value="GIX75389.1"/>
    <property type="molecule type" value="Genomic_DNA"/>
</dbReference>
<evidence type="ECO:0000313" key="2">
    <source>
        <dbReference type="Proteomes" id="UP001054945"/>
    </source>
</evidence>
<protein>
    <submittedName>
        <fullName evidence="1">Uncharacterized protein</fullName>
    </submittedName>
</protein>
<evidence type="ECO:0000313" key="1">
    <source>
        <dbReference type="EMBL" id="GIX75389.1"/>
    </source>
</evidence>
<organism evidence="1 2">
    <name type="scientific">Caerostris extrusa</name>
    <name type="common">Bark spider</name>
    <name type="synonym">Caerostris bankana</name>
    <dbReference type="NCBI Taxonomy" id="172846"/>
    <lineage>
        <taxon>Eukaryota</taxon>
        <taxon>Metazoa</taxon>
        <taxon>Ecdysozoa</taxon>
        <taxon>Arthropoda</taxon>
        <taxon>Chelicerata</taxon>
        <taxon>Arachnida</taxon>
        <taxon>Araneae</taxon>
        <taxon>Araneomorphae</taxon>
        <taxon>Entelegynae</taxon>
        <taxon>Araneoidea</taxon>
        <taxon>Araneidae</taxon>
        <taxon>Caerostris</taxon>
    </lineage>
</organism>
<gene>
    <name evidence="1" type="ORF">CEXT_175111</name>
</gene>
<dbReference type="Proteomes" id="UP001054945">
    <property type="component" value="Unassembled WGS sequence"/>
</dbReference>
<accession>A0AAV4MWS0</accession>
<name>A0AAV4MWS0_CAEEX</name>
<keyword evidence="2" id="KW-1185">Reference proteome</keyword>
<proteinExistence type="predicted"/>
<sequence length="105" mass="11752">MSKSLGSGGNQRSFLSLRRERKSSLETFNESSRFPGDSIQRWMGLMYAVSKNVEGYHRHFSGNSRGPQKTGTVKKALLFDIRTVPIGSTQKEGKTWALLELCIGK</sequence>
<reference evidence="1 2" key="1">
    <citation type="submission" date="2021-06" db="EMBL/GenBank/DDBJ databases">
        <title>Caerostris extrusa draft genome.</title>
        <authorList>
            <person name="Kono N."/>
            <person name="Arakawa K."/>
        </authorList>
    </citation>
    <scope>NUCLEOTIDE SEQUENCE [LARGE SCALE GENOMIC DNA]</scope>
</reference>
<comment type="caution">
    <text evidence="1">The sequence shown here is derived from an EMBL/GenBank/DDBJ whole genome shotgun (WGS) entry which is preliminary data.</text>
</comment>